<dbReference type="InterPro" id="IPR005252">
    <property type="entry name" value="CoaBC"/>
</dbReference>
<dbReference type="InterPro" id="IPR036551">
    <property type="entry name" value="Flavin_trans-like"/>
</dbReference>
<dbReference type="GO" id="GO:0004633">
    <property type="term" value="F:phosphopantothenoylcysteine decarboxylase activity"/>
    <property type="evidence" value="ECO:0007669"/>
    <property type="project" value="InterPro"/>
</dbReference>
<sequence>MHPSDRIRYARGNHLGGKKIALAVTGSIAAVEAVKVARELIRYGAEVYPYMTHSAGKFIGKDALLFATGHEPITELSGMDEHLEEFDIILVSPATGDIISKAACGIADDAVSTLILANLRKCIFVPAMSEKMYTNPMLKENIEKLKGFARVVEPKYEEGEMKLPGRERITAEVIHSLGALQDKKILIVGGAGYAPIDEFRIITNLSTGRTAVEIAKEAYFMGATVHLLMGLHSVSVPEYIPVERFTTVESLIGRIDKIVAEKYDAIIVPAALPDFAPEPKSGKIEFEQARTLKLKKVPKFLEALRKKYHGYLVGFKAEFDSQQLIEEAKDRMRRYNLNMVVANNLSEVKEKESRVHIITEKDVVEVAGTKSEIAREIMMRVAYEI</sequence>
<dbReference type="GO" id="GO:0015941">
    <property type="term" value="P:pantothenate catabolic process"/>
    <property type="evidence" value="ECO:0007669"/>
    <property type="project" value="InterPro"/>
</dbReference>
<dbReference type="GO" id="GO:0015937">
    <property type="term" value="P:coenzyme A biosynthetic process"/>
    <property type="evidence" value="ECO:0007669"/>
    <property type="project" value="InterPro"/>
</dbReference>
<dbReference type="InterPro" id="IPR003382">
    <property type="entry name" value="Flavoprotein"/>
</dbReference>
<evidence type="ECO:0000256" key="1">
    <source>
        <dbReference type="ARBA" id="ARBA00022793"/>
    </source>
</evidence>
<evidence type="ECO:0000259" key="3">
    <source>
        <dbReference type="Pfam" id="PF02441"/>
    </source>
</evidence>
<dbReference type="AlphaFoldDB" id="Q3SA87"/>
<evidence type="ECO:0000256" key="2">
    <source>
        <dbReference type="ARBA" id="ARBA00023239"/>
    </source>
</evidence>
<dbReference type="GO" id="GO:0004632">
    <property type="term" value="F:phosphopantothenate--cysteine ligase activity"/>
    <property type="evidence" value="ECO:0007669"/>
    <property type="project" value="InterPro"/>
</dbReference>
<feature type="domain" description="DNA/pantothenate metabolism flavoprotein C-terminal" evidence="4">
    <location>
        <begin position="180"/>
        <end position="382"/>
    </location>
</feature>
<dbReference type="Pfam" id="PF04127">
    <property type="entry name" value="DFP"/>
    <property type="match status" value="1"/>
</dbReference>
<dbReference type="SUPFAM" id="SSF102645">
    <property type="entry name" value="CoaB-like"/>
    <property type="match status" value="1"/>
</dbReference>
<dbReference type="Pfam" id="PF02441">
    <property type="entry name" value="Flavoprotein"/>
    <property type="match status" value="1"/>
</dbReference>
<reference evidence="5" key="1">
    <citation type="submission" date="2005-07" db="EMBL/GenBank/DDBJ databases">
        <title>A hyperthermophilic lifestyle for uncultured Archaea of the DHVE2 lineage: evidence from environmental genomics.</title>
        <authorList>
            <person name="Moussard H."/>
            <person name="Hennecke G."/>
            <person name="Moreira D."/>
            <person name="Jouffe V."/>
            <person name="Lopez-Garcia P."/>
            <person name="Jeanthon C."/>
        </authorList>
    </citation>
    <scope>NUCLEOTIDE SEQUENCE</scope>
</reference>
<dbReference type="PANTHER" id="PTHR14359:SF6">
    <property type="entry name" value="PHOSPHOPANTOTHENOYLCYSTEINE DECARBOXYLASE"/>
    <property type="match status" value="1"/>
</dbReference>
<proteinExistence type="predicted"/>
<keyword evidence="1" id="KW-0210">Decarboxylase</keyword>
<protein>
    <submittedName>
        <fullName evidence="5">Pantothenate metabolism flavoprotein</fullName>
    </submittedName>
</protein>
<accession>Q3SA87</accession>
<feature type="domain" description="Flavoprotein" evidence="3">
    <location>
        <begin position="18"/>
        <end position="152"/>
    </location>
</feature>
<evidence type="ECO:0000313" key="5">
    <source>
        <dbReference type="EMBL" id="AAZ32495.1"/>
    </source>
</evidence>
<dbReference type="Gene3D" id="3.40.50.1950">
    <property type="entry name" value="Flavin prenyltransferase-like"/>
    <property type="match status" value="1"/>
</dbReference>
<dbReference type="SUPFAM" id="SSF52507">
    <property type="entry name" value="Homo-oligomeric flavin-containing Cys decarboxylases, HFCD"/>
    <property type="match status" value="1"/>
</dbReference>
<name>Q3SA87_9EURY</name>
<dbReference type="EMBL" id="DQ118404">
    <property type="protein sequence ID" value="AAZ32495.1"/>
    <property type="molecule type" value="Genomic_DNA"/>
</dbReference>
<dbReference type="Gene3D" id="3.40.50.10300">
    <property type="entry name" value="CoaB-like"/>
    <property type="match status" value="1"/>
</dbReference>
<evidence type="ECO:0000259" key="4">
    <source>
        <dbReference type="Pfam" id="PF04127"/>
    </source>
</evidence>
<gene>
    <name evidence="5" type="primary">dpf</name>
</gene>
<dbReference type="NCBIfam" id="TIGR00521">
    <property type="entry name" value="coaBC_dfp"/>
    <property type="match status" value="1"/>
</dbReference>
<dbReference type="InterPro" id="IPR035929">
    <property type="entry name" value="CoaB-like_sf"/>
</dbReference>
<dbReference type="PANTHER" id="PTHR14359">
    <property type="entry name" value="HOMO-OLIGOMERIC FLAVIN CONTAINING CYS DECARBOXYLASE FAMILY"/>
    <property type="match status" value="1"/>
</dbReference>
<dbReference type="InterPro" id="IPR007085">
    <property type="entry name" value="DNA/pantothenate-metab_flavo_C"/>
</dbReference>
<dbReference type="GO" id="GO:0010181">
    <property type="term" value="F:FMN binding"/>
    <property type="evidence" value="ECO:0007669"/>
    <property type="project" value="InterPro"/>
</dbReference>
<organism evidence="5">
    <name type="scientific">uncultured euryarchaeote Alv-FOS4</name>
    <dbReference type="NCBI Taxonomy" id="337893"/>
    <lineage>
        <taxon>Archaea</taxon>
        <taxon>Methanobacteriati</taxon>
        <taxon>Methanobacteriota</taxon>
        <taxon>environmental samples</taxon>
    </lineage>
</organism>
<keyword evidence="2" id="KW-0456">Lyase</keyword>
<dbReference type="GO" id="GO:0071513">
    <property type="term" value="C:phosphopantothenoylcysteine decarboxylase complex"/>
    <property type="evidence" value="ECO:0007669"/>
    <property type="project" value="TreeGrafter"/>
</dbReference>